<feature type="transmembrane region" description="Helical" evidence="12">
    <location>
        <begin position="312"/>
        <end position="332"/>
    </location>
</feature>
<evidence type="ECO:0000313" key="13">
    <source>
        <dbReference type="EMBL" id="PDQ36505.1"/>
    </source>
</evidence>
<evidence type="ECO:0000256" key="8">
    <source>
        <dbReference type="ARBA" id="ARBA00023065"/>
    </source>
</evidence>
<dbReference type="SUPFAM" id="SSF144083">
    <property type="entry name" value="Magnesium transport protein CorA, transmembrane region"/>
    <property type="match status" value="1"/>
</dbReference>
<evidence type="ECO:0000256" key="6">
    <source>
        <dbReference type="ARBA" id="ARBA00022842"/>
    </source>
</evidence>
<dbReference type="Pfam" id="PF01544">
    <property type="entry name" value="CorA"/>
    <property type="match status" value="1"/>
</dbReference>
<evidence type="ECO:0000313" key="14">
    <source>
        <dbReference type="Proteomes" id="UP000219994"/>
    </source>
</evidence>
<dbReference type="Gene3D" id="3.30.460.20">
    <property type="entry name" value="CorA soluble domain-like"/>
    <property type="match status" value="1"/>
</dbReference>
<dbReference type="InterPro" id="IPR045863">
    <property type="entry name" value="CorA_TM1_TM2"/>
</dbReference>
<sequence>MPVIDNAIYRDGIRVATPTSLAETFGTRQEHGGFAWLGMYRPTDAELDMLASEFNLHPLAIEDARKGHQRAKLERYSDTLFVVLRPARYLDDVEQVEFGELHIFVGQDFVITIRRAESPNLAKIRHRLESDSKLLALGPEAVLYAILDEVVDEYLPVDLGLENDLDEIEDQLFSGDAKVTKRIYDLAREVMAYQRATHPLVEMLSMLELGFQKYAVDIELQRYLRDVKDHLLRIVERGDTFRQVLQNALSVHATLVVQHQNDEMKLLTETSLAQSEQTKKISSWAAILFAPALVASIYGMNFAEMPELQWSLGYPFALGLMTIMGGGLYLAFKHRNWL</sequence>
<proteinExistence type="inferred from homology"/>
<dbReference type="InterPro" id="IPR002523">
    <property type="entry name" value="MgTranspt_CorA/ZnTranspt_ZntB"/>
</dbReference>
<evidence type="ECO:0000256" key="12">
    <source>
        <dbReference type="SAM" id="Phobius"/>
    </source>
</evidence>
<evidence type="ECO:0000256" key="1">
    <source>
        <dbReference type="ARBA" id="ARBA00004651"/>
    </source>
</evidence>
<dbReference type="GO" id="GO:0000287">
    <property type="term" value="F:magnesium ion binding"/>
    <property type="evidence" value="ECO:0007669"/>
    <property type="project" value="TreeGrafter"/>
</dbReference>
<evidence type="ECO:0000256" key="3">
    <source>
        <dbReference type="ARBA" id="ARBA00022448"/>
    </source>
</evidence>
<feature type="transmembrane region" description="Helical" evidence="12">
    <location>
        <begin position="281"/>
        <end position="300"/>
    </location>
</feature>
<gene>
    <name evidence="13" type="ORF">B5766_00465</name>
</gene>
<dbReference type="GO" id="GO:0005886">
    <property type="term" value="C:plasma membrane"/>
    <property type="evidence" value="ECO:0007669"/>
    <property type="project" value="UniProtKB-SubCell"/>
</dbReference>
<comment type="subcellular location">
    <subcellularLocation>
        <location evidence="1">Cell membrane</location>
        <topology evidence="1">Multi-pass membrane protein</topology>
    </subcellularLocation>
</comment>
<evidence type="ECO:0000256" key="4">
    <source>
        <dbReference type="ARBA" id="ARBA00022475"/>
    </source>
</evidence>
<reference evidence="14" key="1">
    <citation type="submission" date="2017-03" db="EMBL/GenBank/DDBJ databases">
        <authorList>
            <person name="Lund M.B."/>
        </authorList>
    </citation>
    <scope>NUCLEOTIDE SEQUENCE [LARGE SCALE GENOMIC DNA]</scope>
</reference>
<dbReference type="EMBL" id="NAEP01000012">
    <property type="protein sequence ID" value="PDQ36505.1"/>
    <property type="molecule type" value="Genomic_DNA"/>
</dbReference>
<dbReference type="PANTHER" id="PTHR46494">
    <property type="entry name" value="CORA FAMILY METAL ION TRANSPORTER (EUROFUNG)"/>
    <property type="match status" value="1"/>
</dbReference>
<dbReference type="Proteomes" id="UP000219994">
    <property type="component" value="Unassembled WGS sequence"/>
</dbReference>
<dbReference type="SUPFAM" id="SSF143865">
    <property type="entry name" value="CorA soluble domain-like"/>
    <property type="match status" value="1"/>
</dbReference>
<dbReference type="AlphaFoldDB" id="A0A2A6FUB7"/>
<evidence type="ECO:0000256" key="10">
    <source>
        <dbReference type="ARBA" id="ARBA00034269"/>
    </source>
</evidence>
<dbReference type="Gene3D" id="1.20.58.340">
    <property type="entry name" value="Magnesium transport protein CorA, transmembrane region"/>
    <property type="match status" value="2"/>
</dbReference>
<dbReference type="InterPro" id="IPR045861">
    <property type="entry name" value="CorA_cytoplasmic_dom"/>
</dbReference>
<keyword evidence="8" id="KW-0406">Ion transport</keyword>
<name>A0A2A6FUB7_9MICO</name>
<dbReference type="PANTHER" id="PTHR46494:SF1">
    <property type="entry name" value="CORA FAMILY METAL ION TRANSPORTER (EUROFUNG)"/>
    <property type="match status" value="1"/>
</dbReference>
<keyword evidence="6" id="KW-0460">Magnesium</keyword>
<keyword evidence="4" id="KW-1003">Cell membrane</keyword>
<organism evidence="13 14">
    <name type="scientific">Candidatus Lumbricidiphila eiseniae</name>
    <dbReference type="NCBI Taxonomy" id="1969409"/>
    <lineage>
        <taxon>Bacteria</taxon>
        <taxon>Bacillati</taxon>
        <taxon>Actinomycetota</taxon>
        <taxon>Actinomycetes</taxon>
        <taxon>Micrococcales</taxon>
        <taxon>Microbacteriaceae</taxon>
        <taxon>Candidatus Lumbricidiphila</taxon>
    </lineage>
</organism>
<evidence type="ECO:0000256" key="5">
    <source>
        <dbReference type="ARBA" id="ARBA00022692"/>
    </source>
</evidence>
<keyword evidence="9 12" id="KW-0472">Membrane</keyword>
<comment type="function">
    <text evidence="11">Mediates influx of magnesium ions. Alternates between open and closed states. Activated by low cytoplasmic Mg(2+) levels. Inactive when cytoplasmic Mg(2+) levels are high.</text>
</comment>
<dbReference type="GO" id="GO:0015087">
    <property type="term" value="F:cobalt ion transmembrane transporter activity"/>
    <property type="evidence" value="ECO:0007669"/>
    <property type="project" value="TreeGrafter"/>
</dbReference>
<protein>
    <submittedName>
        <fullName evidence="13">Transporter</fullName>
    </submittedName>
</protein>
<keyword evidence="7 12" id="KW-1133">Transmembrane helix</keyword>
<comment type="catalytic activity">
    <reaction evidence="10">
        <text>Mg(2+)(in) = Mg(2+)(out)</text>
        <dbReference type="Rhea" id="RHEA:29827"/>
        <dbReference type="ChEBI" id="CHEBI:18420"/>
    </reaction>
</comment>
<evidence type="ECO:0000256" key="2">
    <source>
        <dbReference type="ARBA" id="ARBA00009765"/>
    </source>
</evidence>
<dbReference type="GO" id="GO:0015095">
    <property type="term" value="F:magnesium ion transmembrane transporter activity"/>
    <property type="evidence" value="ECO:0007669"/>
    <property type="project" value="TreeGrafter"/>
</dbReference>
<keyword evidence="5 12" id="KW-0812">Transmembrane</keyword>
<dbReference type="FunFam" id="1.20.58.340:FF:000004">
    <property type="entry name" value="Magnesium transport protein CorA"/>
    <property type="match status" value="1"/>
</dbReference>
<dbReference type="CDD" id="cd12830">
    <property type="entry name" value="MtCorA-like"/>
    <property type="match status" value="1"/>
</dbReference>
<accession>A0A2A6FUB7</accession>
<evidence type="ECO:0000256" key="7">
    <source>
        <dbReference type="ARBA" id="ARBA00022989"/>
    </source>
</evidence>
<evidence type="ECO:0000256" key="11">
    <source>
        <dbReference type="ARBA" id="ARBA00045497"/>
    </source>
</evidence>
<comment type="caution">
    <text evidence="13">The sequence shown here is derived from an EMBL/GenBank/DDBJ whole genome shotgun (WGS) entry which is preliminary data.</text>
</comment>
<dbReference type="GO" id="GO:0050897">
    <property type="term" value="F:cobalt ion binding"/>
    <property type="evidence" value="ECO:0007669"/>
    <property type="project" value="TreeGrafter"/>
</dbReference>
<comment type="similarity">
    <text evidence="2">Belongs to the CorA metal ion transporter (MIT) (TC 1.A.35) family.</text>
</comment>
<keyword evidence="3" id="KW-0813">Transport</keyword>
<evidence type="ECO:0000256" key="9">
    <source>
        <dbReference type="ARBA" id="ARBA00023136"/>
    </source>
</evidence>